<comment type="caution">
    <text evidence="11">The sequence shown here is derived from an EMBL/GenBank/DDBJ whole genome shotgun (WGS) entry which is preliminary data.</text>
</comment>
<dbReference type="InterPro" id="IPR029063">
    <property type="entry name" value="SAM-dependent_MTases_sf"/>
</dbReference>
<evidence type="ECO:0000256" key="8">
    <source>
        <dbReference type="ARBA" id="ARBA00022691"/>
    </source>
</evidence>
<dbReference type="Pfam" id="PF07091">
    <property type="entry name" value="FmrO"/>
    <property type="match status" value="1"/>
</dbReference>
<keyword evidence="7" id="KW-0808">Transferase</keyword>
<comment type="similarity">
    <text evidence="2">Belongs to the methyltransferase superfamily. Aminoglycoside resistance family.</text>
</comment>
<keyword evidence="12" id="KW-1185">Reference proteome</keyword>
<dbReference type="PIRSF" id="PIRSF015852">
    <property type="entry name" value="RRNA_mtase_Grm"/>
    <property type="match status" value="1"/>
</dbReference>
<keyword evidence="9" id="KW-0046">Antibiotic resistance</keyword>
<evidence type="ECO:0000313" key="11">
    <source>
        <dbReference type="EMBL" id="MFC0544212.1"/>
    </source>
</evidence>
<dbReference type="Gene3D" id="1.10.8.10">
    <property type="entry name" value="DNA helicase RuvA subunit, C-terminal domain"/>
    <property type="match status" value="1"/>
</dbReference>
<name>A0ABV6MVV4_9PSEU</name>
<dbReference type="InterPro" id="IPR025981">
    <property type="entry name" value="rRNA_MeTrfase"/>
</dbReference>
<evidence type="ECO:0000256" key="1">
    <source>
        <dbReference type="ARBA" id="ARBA00001643"/>
    </source>
</evidence>
<protein>
    <recommendedName>
        <fullName evidence="4">16S rRNA (guanine(1405)-N(7))-methyltransferase</fullName>
        <ecNumber evidence="3">2.1.1.179</ecNumber>
    </recommendedName>
    <alternativeName>
        <fullName evidence="10">16S rRNA m7G1405 methyltransferase</fullName>
    </alternativeName>
</protein>
<dbReference type="GO" id="GO:0008168">
    <property type="term" value="F:methyltransferase activity"/>
    <property type="evidence" value="ECO:0007669"/>
    <property type="project" value="UniProtKB-KW"/>
</dbReference>
<keyword evidence="6 11" id="KW-0489">Methyltransferase</keyword>
<evidence type="ECO:0000256" key="2">
    <source>
        <dbReference type="ARBA" id="ARBA00005487"/>
    </source>
</evidence>
<evidence type="ECO:0000256" key="7">
    <source>
        <dbReference type="ARBA" id="ARBA00022679"/>
    </source>
</evidence>
<dbReference type="RefSeq" id="WP_379794195.1">
    <property type="nucleotide sequence ID" value="NZ_JBHLUD010000007.1"/>
</dbReference>
<evidence type="ECO:0000256" key="5">
    <source>
        <dbReference type="ARBA" id="ARBA00022552"/>
    </source>
</evidence>
<reference evidence="11 12" key="1">
    <citation type="submission" date="2024-09" db="EMBL/GenBank/DDBJ databases">
        <authorList>
            <person name="Sun Q."/>
            <person name="Mori K."/>
        </authorList>
    </citation>
    <scope>NUCLEOTIDE SEQUENCE [LARGE SCALE GENOMIC DNA]</scope>
    <source>
        <strain evidence="11 12">TBRC 1432</strain>
    </source>
</reference>
<accession>A0ABV6MVV4</accession>
<dbReference type="Proteomes" id="UP001589810">
    <property type="component" value="Unassembled WGS sequence"/>
</dbReference>
<evidence type="ECO:0000256" key="9">
    <source>
        <dbReference type="ARBA" id="ARBA00023251"/>
    </source>
</evidence>
<dbReference type="EMBL" id="JBHLUD010000007">
    <property type="protein sequence ID" value="MFC0544212.1"/>
    <property type="molecule type" value="Genomic_DNA"/>
</dbReference>
<proteinExistence type="inferred from homology"/>
<keyword evidence="8" id="KW-0949">S-adenosyl-L-methionine</keyword>
<evidence type="ECO:0000256" key="4">
    <source>
        <dbReference type="ARBA" id="ARBA00015154"/>
    </source>
</evidence>
<evidence type="ECO:0000256" key="6">
    <source>
        <dbReference type="ARBA" id="ARBA00022603"/>
    </source>
</evidence>
<sequence>MVEDEKLAKVLVAVRDSSRYASVADDTVRRIATASLTAARGDVNDAVKRTKRGLHEIFGAYLPSTPRYEKMLGLLREAKDRDERRDVLSRTMSSHASTKERLPILAEFYAAIFERLPEPPKVVADLACGMNPLTVEWMPVGEDVLYRASDIDSRLMAFLDEALTVLEVPHEVAVHDLLTGPDPAPADVTLLLKAVPCIETQQKQLGWGLIDAINSPVVVVSFPTKSLGQRSKGMYRTYSSGFAAHAEGRPWQVEELEFGNELVYVVQK</sequence>
<dbReference type="Gene3D" id="3.40.50.150">
    <property type="entry name" value="Vaccinia Virus protein VP39"/>
    <property type="match status" value="1"/>
</dbReference>
<comment type="catalytic activity">
    <reaction evidence="1">
        <text>guanosine(1405) in 16S rRNA + S-adenosyl-L-methionine = N(7)-methylguanosine(1405) in 16S rRNA + S-adenosyl-L-homocysteine</text>
        <dbReference type="Rhea" id="RHEA:42772"/>
        <dbReference type="Rhea" id="RHEA-COMP:10225"/>
        <dbReference type="Rhea" id="RHEA-COMP:10226"/>
        <dbReference type="ChEBI" id="CHEBI:57856"/>
        <dbReference type="ChEBI" id="CHEBI:59789"/>
        <dbReference type="ChEBI" id="CHEBI:74269"/>
        <dbReference type="ChEBI" id="CHEBI:74480"/>
        <dbReference type="EC" id="2.1.1.179"/>
    </reaction>
</comment>
<dbReference type="SUPFAM" id="SSF53335">
    <property type="entry name" value="S-adenosyl-L-methionine-dependent methyltransferases"/>
    <property type="match status" value="1"/>
</dbReference>
<evidence type="ECO:0000256" key="3">
    <source>
        <dbReference type="ARBA" id="ARBA00012300"/>
    </source>
</evidence>
<evidence type="ECO:0000256" key="10">
    <source>
        <dbReference type="ARBA" id="ARBA00033062"/>
    </source>
</evidence>
<dbReference type="InterPro" id="IPR010769">
    <property type="entry name" value="rRNA_MeTrfase_GmN_bac"/>
</dbReference>
<dbReference type="GO" id="GO:0032259">
    <property type="term" value="P:methylation"/>
    <property type="evidence" value="ECO:0007669"/>
    <property type="project" value="UniProtKB-KW"/>
</dbReference>
<evidence type="ECO:0000313" key="12">
    <source>
        <dbReference type="Proteomes" id="UP001589810"/>
    </source>
</evidence>
<dbReference type="EC" id="2.1.1.179" evidence="3"/>
<gene>
    <name evidence="11" type="ORF">ACFFH7_22090</name>
</gene>
<keyword evidence="5" id="KW-0698">rRNA processing</keyword>
<organism evidence="11 12">
    <name type="scientific">Kutzneria chonburiensis</name>
    <dbReference type="NCBI Taxonomy" id="1483604"/>
    <lineage>
        <taxon>Bacteria</taxon>
        <taxon>Bacillati</taxon>
        <taxon>Actinomycetota</taxon>
        <taxon>Actinomycetes</taxon>
        <taxon>Pseudonocardiales</taxon>
        <taxon>Pseudonocardiaceae</taxon>
        <taxon>Kutzneria</taxon>
    </lineage>
</organism>